<dbReference type="EMBL" id="HBKR01013729">
    <property type="protein sequence ID" value="CAE2300660.1"/>
    <property type="molecule type" value="Transcribed_RNA"/>
</dbReference>
<evidence type="ECO:0008006" key="4">
    <source>
        <dbReference type="Google" id="ProtNLM"/>
    </source>
</evidence>
<feature type="transmembrane region" description="Helical" evidence="2">
    <location>
        <begin position="12"/>
        <end position="33"/>
    </location>
</feature>
<organism evidence="3">
    <name type="scientific">Paramoeba aestuarina</name>
    <dbReference type="NCBI Taxonomy" id="180227"/>
    <lineage>
        <taxon>Eukaryota</taxon>
        <taxon>Amoebozoa</taxon>
        <taxon>Discosea</taxon>
        <taxon>Flabellinia</taxon>
        <taxon>Dactylopodida</taxon>
        <taxon>Paramoebidae</taxon>
        <taxon>Paramoeba</taxon>
    </lineage>
</organism>
<keyword evidence="2" id="KW-1133">Transmembrane helix</keyword>
<reference evidence="3" key="1">
    <citation type="submission" date="2021-01" db="EMBL/GenBank/DDBJ databases">
        <authorList>
            <person name="Corre E."/>
            <person name="Pelletier E."/>
            <person name="Niang G."/>
            <person name="Scheremetjew M."/>
            <person name="Finn R."/>
            <person name="Kale V."/>
            <person name="Holt S."/>
            <person name="Cochrane G."/>
            <person name="Meng A."/>
            <person name="Brown T."/>
            <person name="Cohen L."/>
        </authorList>
    </citation>
    <scope>NUCLEOTIDE SEQUENCE</scope>
    <source>
        <strain evidence="3">SoJaBio B1-5/56/2</strain>
    </source>
</reference>
<sequence length="208" mass="22761">MFTNNQKALALPFVFVVGVLTSFFFPSSILNFVSKEGRMARPDDVISAPRPSGATYTDFFPTLLSISTLYPDTSFPLVISPLPEAMMTLENGNSLPMKSKQALLHLIKTNRKWISSSLLQHGALLFRGFSGIDSPKSFQDAASALLYPLPPFTKTYTGTSARLKGIGGAQAVHTASEIPSWQSIPAHLEMSFKKSFPPLIVFWAQVGF</sequence>
<evidence type="ECO:0000256" key="2">
    <source>
        <dbReference type="SAM" id="Phobius"/>
    </source>
</evidence>
<protein>
    <recommendedName>
        <fullName evidence="4">TauD/TfdA-like domain-containing protein</fullName>
    </recommendedName>
</protein>
<proteinExistence type="predicted"/>
<evidence type="ECO:0000256" key="1">
    <source>
        <dbReference type="ARBA" id="ARBA00023002"/>
    </source>
</evidence>
<gene>
    <name evidence="3" type="ORF">NAES01612_LOCUS9088</name>
</gene>
<dbReference type="AlphaFoldDB" id="A0A7S4KNK9"/>
<dbReference type="SUPFAM" id="SSF51197">
    <property type="entry name" value="Clavaminate synthase-like"/>
    <property type="match status" value="1"/>
</dbReference>
<evidence type="ECO:0000313" key="3">
    <source>
        <dbReference type="EMBL" id="CAE2300660.1"/>
    </source>
</evidence>
<keyword evidence="2" id="KW-0812">Transmembrane</keyword>
<dbReference type="Gene3D" id="3.60.130.10">
    <property type="entry name" value="Clavaminate synthase-like"/>
    <property type="match status" value="1"/>
</dbReference>
<name>A0A7S4KNK9_9EUKA</name>
<accession>A0A7S4KNK9</accession>
<keyword evidence="2" id="KW-0472">Membrane</keyword>
<keyword evidence="1" id="KW-0560">Oxidoreductase</keyword>
<dbReference type="InterPro" id="IPR042098">
    <property type="entry name" value="TauD-like_sf"/>
</dbReference>
<dbReference type="GO" id="GO:0016491">
    <property type="term" value="F:oxidoreductase activity"/>
    <property type="evidence" value="ECO:0007669"/>
    <property type="project" value="UniProtKB-KW"/>
</dbReference>